<evidence type="ECO:0000256" key="2">
    <source>
        <dbReference type="SAM" id="MobiDB-lite"/>
    </source>
</evidence>
<dbReference type="eggNOG" id="ENOG502SBQR">
    <property type="taxonomic scope" value="Eukaryota"/>
</dbReference>
<feature type="compositionally biased region" description="Low complexity" evidence="2">
    <location>
        <begin position="219"/>
        <end position="237"/>
    </location>
</feature>
<keyword evidence="1 3" id="KW-0732">Signal</keyword>
<evidence type="ECO:0000313" key="5">
    <source>
        <dbReference type="EMBL" id="ETW02997.1"/>
    </source>
</evidence>
<evidence type="ECO:0000259" key="4">
    <source>
        <dbReference type="PROSITE" id="PS51164"/>
    </source>
</evidence>
<sequence length="340" mass="36177">MRFTVQVHRVVVFCVVAGSTLGHGGLVDPLPTWTSPNSDISQFCGTMEGPSVLPGAPYNTSPQDNTAAFTRHFQASSFKTLRDVIVAYPSTCGTCGITDPFGTPRELNATGVIMWAHGSEGFVASHEGPCEVWCDATRVFYNDNCARNVASGILKIDVAKCQGARQLVMYWLALHVPTWQIYVNCVTLGGAAPTSPSQNKPSATPAPPGYTVPPTPRFSSYGEPSYGPSPPYASSTPELPSTAANNTIPLAVPSSAANKSVAAWHQCGGLQYKGPTHCVHGHTCRKVSDSYSQCVPRVVALGELNTWAQCGGKTYTGPTTCTSSDQCTVQNDYYSQCLPK</sequence>
<organism evidence="5">
    <name type="scientific">Aphanomyces invadans</name>
    <dbReference type="NCBI Taxonomy" id="157072"/>
    <lineage>
        <taxon>Eukaryota</taxon>
        <taxon>Sar</taxon>
        <taxon>Stramenopiles</taxon>
        <taxon>Oomycota</taxon>
        <taxon>Saprolegniomycetes</taxon>
        <taxon>Saprolegniales</taxon>
        <taxon>Verrucalvaceae</taxon>
        <taxon>Aphanomyces</taxon>
    </lineage>
</organism>
<protein>
    <recommendedName>
        <fullName evidence="4">CBM1 domain-containing protein</fullName>
    </recommendedName>
</protein>
<evidence type="ECO:0000256" key="1">
    <source>
        <dbReference type="ARBA" id="ARBA00022729"/>
    </source>
</evidence>
<dbReference type="InterPro" id="IPR000254">
    <property type="entry name" value="CBD"/>
</dbReference>
<dbReference type="STRING" id="157072.A0A024UAT9"/>
<dbReference type="RefSeq" id="XP_008868381.1">
    <property type="nucleotide sequence ID" value="XM_008870159.1"/>
</dbReference>
<dbReference type="Pfam" id="PF00734">
    <property type="entry name" value="CBM_1"/>
    <property type="match status" value="2"/>
</dbReference>
<dbReference type="PROSITE" id="PS00562">
    <property type="entry name" value="CBM1_1"/>
    <property type="match status" value="1"/>
</dbReference>
<feature type="domain" description="CBM1" evidence="4">
    <location>
        <begin position="259"/>
        <end position="295"/>
    </location>
</feature>
<feature type="region of interest" description="Disordered" evidence="2">
    <location>
        <begin position="194"/>
        <end position="240"/>
    </location>
</feature>
<name>A0A024UAT9_9STRA</name>
<feature type="signal peptide" evidence="3">
    <location>
        <begin position="1"/>
        <end position="22"/>
    </location>
</feature>
<reference evidence="5" key="1">
    <citation type="submission" date="2013-12" db="EMBL/GenBank/DDBJ databases">
        <title>The Genome Sequence of Aphanomyces invadans NJM9701.</title>
        <authorList>
            <consortium name="The Broad Institute Genomics Platform"/>
            <person name="Russ C."/>
            <person name="Tyler B."/>
            <person name="van West P."/>
            <person name="Dieguez-Uribeondo J."/>
            <person name="Young S.K."/>
            <person name="Zeng Q."/>
            <person name="Gargeya S."/>
            <person name="Fitzgerald M."/>
            <person name="Abouelleil A."/>
            <person name="Alvarado L."/>
            <person name="Chapman S.B."/>
            <person name="Gainer-Dewar J."/>
            <person name="Goldberg J."/>
            <person name="Griggs A."/>
            <person name="Gujja S."/>
            <person name="Hansen M."/>
            <person name="Howarth C."/>
            <person name="Imamovic A."/>
            <person name="Ireland A."/>
            <person name="Larimer J."/>
            <person name="McCowan C."/>
            <person name="Murphy C."/>
            <person name="Pearson M."/>
            <person name="Poon T.W."/>
            <person name="Priest M."/>
            <person name="Roberts A."/>
            <person name="Saif S."/>
            <person name="Shea T."/>
            <person name="Sykes S."/>
            <person name="Wortman J."/>
            <person name="Nusbaum C."/>
            <person name="Birren B."/>
        </authorList>
    </citation>
    <scope>NUCLEOTIDE SEQUENCE [LARGE SCALE GENOMIC DNA]</scope>
    <source>
        <strain evidence="5">NJM9701</strain>
    </source>
</reference>
<dbReference type="GeneID" id="20082483"/>
<accession>A0A024UAT9</accession>
<feature type="compositionally biased region" description="Pro residues" evidence="2">
    <location>
        <begin position="204"/>
        <end position="216"/>
    </location>
</feature>
<feature type="domain" description="CBM1" evidence="4">
    <location>
        <begin position="302"/>
        <end position="338"/>
    </location>
</feature>
<dbReference type="GO" id="GO:0005975">
    <property type="term" value="P:carbohydrate metabolic process"/>
    <property type="evidence" value="ECO:0007669"/>
    <property type="project" value="InterPro"/>
</dbReference>
<dbReference type="EMBL" id="KI913960">
    <property type="protein sequence ID" value="ETW02997.1"/>
    <property type="molecule type" value="Genomic_DNA"/>
</dbReference>
<feature type="chain" id="PRO_5001534967" description="CBM1 domain-containing protein" evidence="3">
    <location>
        <begin position="23"/>
        <end position="340"/>
    </location>
</feature>
<dbReference type="InterPro" id="IPR035971">
    <property type="entry name" value="CBD_sf"/>
</dbReference>
<dbReference type="SUPFAM" id="SSF57180">
    <property type="entry name" value="Cellulose-binding domain"/>
    <property type="match status" value="2"/>
</dbReference>
<gene>
    <name evidence="5" type="ORF">H310_05433</name>
</gene>
<dbReference type="GO" id="GO:0030248">
    <property type="term" value="F:cellulose binding"/>
    <property type="evidence" value="ECO:0007669"/>
    <property type="project" value="InterPro"/>
</dbReference>
<proteinExistence type="predicted"/>
<dbReference type="SMART" id="SM00236">
    <property type="entry name" value="fCBD"/>
    <property type="match status" value="2"/>
</dbReference>
<evidence type="ECO:0000256" key="3">
    <source>
        <dbReference type="SAM" id="SignalP"/>
    </source>
</evidence>
<dbReference type="OrthoDB" id="2119228at2759"/>
<dbReference type="AlphaFoldDB" id="A0A024UAT9"/>
<dbReference type="VEuPathDB" id="FungiDB:H310_05433"/>
<dbReference type="GO" id="GO:0005576">
    <property type="term" value="C:extracellular region"/>
    <property type="evidence" value="ECO:0007669"/>
    <property type="project" value="InterPro"/>
</dbReference>
<dbReference type="PROSITE" id="PS51164">
    <property type="entry name" value="CBM1_2"/>
    <property type="match status" value="2"/>
</dbReference>